<feature type="transmembrane region" description="Helical" evidence="1">
    <location>
        <begin position="25"/>
        <end position="46"/>
    </location>
</feature>
<organism evidence="2 4">
    <name type="scientific">Gluconobacter potus</name>
    <dbReference type="NCBI Taxonomy" id="2724927"/>
    <lineage>
        <taxon>Bacteria</taxon>
        <taxon>Pseudomonadati</taxon>
        <taxon>Pseudomonadota</taxon>
        <taxon>Alphaproteobacteria</taxon>
        <taxon>Acetobacterales</taxon>
        <taxon>Acetobacteraceae</taxon>
        <taxon>Gluconobacter</taxon>
    </lineage>
</organism>
<dbReference type="RefSeq" id="WP_062496023.1">
    <property type="nucleotide sequence ID" value="NZ_JABCQF010000001.1"/>
</dbReference>
<dbReference type="Proteomes" id="UP000075573">
    <property type="component" value="Unassembled WGS sequence"/>
</dbReference>
<evidence type="ECO:0000313" key="2">
    <source>
        <dbReference type="EMBL" id="KXV00910.1"/>
    </source>
</evidence>
<reference evidence="2 4" key="1">
    <citation type="submission" date="2015-06" db="EMBL/GenBank/DDBJ databases">
        <title>Improved classification and identification of acetic acid bacteria using matrix-assisted laser desorption/ionization time-of-flight mass spectrometry; Gluconobacter nephelii and Gluconobacter uchimurae are later heterotypic synonyms of Gluconobacter japonicus and Gluconobacter oxydans, respectively.</title>
        <authorList>
            <person name="Li L."/>
            <person name="Cleenwerck I."/>
            <person name="De Vuyst L."/>
            <person name="Vandamme P."/>
        </authorList>
    </citation>
    <scope>NUCLEOTIDE SEQUENCE [LARGE SCALE GENOMIC DNA]</scope>
    <source>
        <strain evidence="2 4">LMG 1764</strain>
    </source>
</reference>
<evidence type="ECO:0000256" key="1">
    <source>
        <dbReference type="SAM" id="Phobius"/>
    </source>
</evidence>
<comment type="caution">
    <text evidence="2">The sequence shown here is derived from an EMBL/GenBank/DDBJ whole genome shotgun (WGS) entry which is preliminary data.</text>
</comment>
<keyword evidence="1" id="KW-1133">Transmembrane helix</keyword>
<dbReference type="PATRIC" id="fig|442.7.peg.2729"/>
<evidence type="ECO:0000313" key="4">
    <source>
        <dbReference type="Proteomes" id="UP000075573"/>
    </source>
</evidence>
<dbReference type="AlphaFoldDB" id="A0A149QUE8"/>
<keyword evidence="1" id="KW-0472">Membrane</keyword>
<dbReference type="Proteomes" id="UP000644588">
    <property type="component" value="Unassembled WGS sequence"/>
</dbReference>
<sequence>MMSLSGRPVRNGAEPQRPGLEELEHMTVCLLLLAVGAVGFCWLACLNLEISVEDLLSALGYQSGLEASFRN</sequence>
<evidence type="ECO:0000313" key="3">
    <source>
        <dbReference type="EMBL" id="MBF0881719.1"/>
    </source>
</evidence>
<evidence type="ECO:0000313" key="5">
    <source>
        <dbReference type="Proteomes" id="UP000644588"/>
    </source>
</evidence>
<reference evidence="5" key="2">
    <citation type="submission" date="2020-04" db="EMBL/GenBank/DDBJ databases">
        <title>Description of novel Gluconacetobacter.</title>
        <authorList>
            <person name="Sombolestani A."/>
        </authorList>
    </citation>
    <scope>NUCLEOTIDE SEQUENCE [LARGE SCALE GENOMIC DNA]</scope>
    <source>
        <strain evidence="5">R-71646</strain>
    </source>
</reference>
<dbReference type="EMBL" id="LHZB01000113">
    <property type="protein sequence ID" value="KXV00910.1"/>
    <property type="molecule type" value="Genomic_DNA"/>
</dbReference>
<keyword evidence="5" id="KW-1185">Reference proteome</keyword>
<protein>
    <submittedName>
        <fullName evidence="2">Uncharacterized protein</fullName>
    </submittedName>
</protein>
<gene>
    <name evidence="2" type="ORF">AD929_08405</name>
    <name evidence="3" type="ORF">HKD31_03025</name>
</gene>
<proteinExistence type="predicted"/>
<reference evidence="3" key="3">
    <citation type="submission" date="2020-04" db="EMBL/GenBank/DDBJ databases">
        <authorList>
            <person name="Sombolestani A."/>
        </authorList>
    </citation>
    <scope>NUCLEOTIDE SEQUENCE</scope>
    <source>
        <strain evidence="3">R-71646</strain>
    </source>
</reference>
<keyword evidence="1" id="KW-0812">Transmembrane</keyword>
<dbReference type="EMBL" id="JABCQF010000001">
    <property type="protein sequence ID" value="MBF0881719.1"/>
    <property type="molecule type" value="Genomic_DNA"/>
</dbReference>
<reference evidence="3 5" key="4">
    <citation type="submission" date="2020-11" db="EMBL/GenBank/DDBJ databases">
        <title>Description of novel Gluconobacter species.</title>
        <authorList>
            <person name="Cleenwerck I."/>
            <person name="Cnockaert M."/>
            <person name="Borremans W."/>
            <person name="Wieme A.D."/>
            <person name="De Vuyst L."/>
            <person name="Vandamme P."/>
        </authorList>
    </citation>
    <scope>NUCLEOTIDE SEQUENCE [LARGE SCALE GENOMIC DNA]</scope>
    <source>
        <strain evidence="3 5">R-71646</strain>
    </source>
</reference>
<accession>A0A149QUE8</accession>
<name>A0A149QUE8_9PROT</name>